<organism evidence="2 3">
    <name type="scientific">Thermoanaerobacterium butyriciformans</name>
    <dbReference type="NCBI Taxonomy" id="1702242"/>
    <lineage>
        <taxon>Bacteria</taxon>
        <taxon>Bacillati</taxon>
        <taxon>Bacillota</taxon>
        <taxon>Clostridia</taxon>
        <taxon>Thermoanaerobacterales</taxon>
        <taxon>Thermoanaerobacteraceae</taxon>
        <taxon>Thermoanaerobacterium</taxon>
    </lineage>
</organism>
<gene>
    <name evidence="2" type="ORF">J2Z80_000261</name>
</gene>
<dbReference type="Proteomes" id="UP001166402">
    <property type="component" value="Unassembled WGS sequence"/>
</dbReference>
<evidence type="ECO:0000313" key="2">
    <source>
        <dbReference type="EMBL" id="MBP2070763.1"/>
    </source>
</evidence>
<evidence type="ECO:0000313" key="3">
    <source>
        <dbReference type="Proteomes" id="UP001166402"/>
    </source>
</evidence>
<keyword evidence="1" id="KW-0472">Membrane</keyword>
<keyword evidence="3" id="KW-1185">Reference proteome</keyword>
<protein>
    <submittedName>
        <fullName evidence="2">Uncharacterized protein</fullName>
    </submittedName>
</protein>
<keyword evidence="1" id="KW-0812">Transmembrane</keyword>
<name>A0ABS4NCM9_9THEO</name>
<accession>A0ABS4NCM9</accession>
<keyword evidence="1" id="KW-1133">Transmembrane helix</keyword>
<proteinExistence type="predicted"/>
<sequence>MIFIKMPLWLVISLACLVIYYVGHLDVQKEKEDVK</sequence>
<evidence type="ECO:0000256" key="1">
    <source>
        <dbReference type="SAM" id="Phobius"/>
    </source>
</evidence>
<feature type="transmembrane region" description="Helical" evidence="1">
    <location>
        <begin position="6"/>
        <end position="23"/>
    </location>
</feature>
<reference evidence="2" key="1">
    <citation type="submission" date="2021-03" db="EMBL/GenBank/DDBJ databases">
        <title>Genomic Encyclopedia of Type Strains, Phase IV (KMG-IV): sequencing the most valuable type-strain genomes for metagenomic binning, comparative biology and taxonomic classification.</title>
        <authorList>
            <person name="Goeker M."/>
        </authorList>
    </citation>
    <scope>NUCLEOTIDE SEQUENCE</scope>
    <source>
        <strain evidence="2">DSM 101588</strain>
    </source>
</reference>
<dbReference type="PROSITE" id="PS51257">
    <property type="entry name" value="PROKAR_LIPOPROTEIN"/>
    <property type="match status" value="1"/>
</dbReference>
<comment type="caution">
    <text evidence="2">The sequence shown here is derived from an EMBL/GenBank/DDBJ whole genome shotgun (WGS) entry which is preliminary data.</text>
</comment>
<dbReference type="EMBL" id="JAGGLT010000002">
    <property type="protein sequence ID" value="MBP2070763.1"/>
    <property type="molecule type" value="Genomic_DNA"/>
</dbReference>